<comment type="caution">
    <text evidence="4">The sequence shown here is derived from an EMBL/GenBank/DDBJ whole genome shotgun (WGS) entry which is preliminary data.</text>
</comment>
<organism evidence="4 5">
    <name type="scientific">Diplodia corticola</name>
    <dbReference type="NCBI Taxonomy" id="236234"/>
    <lineage>
        <taxon>Eukaryota</taxon>
        <taxon>Fungi</taxon>
        <taxon>Dikarya</taxon>
        <taxon>Ascomycota</taxon>
        <taxon>Pezizomycotina</taxon>
        <taxon>Dothideomycetes</taxon>
        <taxon>Dothideomycetes incertae sedis</taxon>
        <taxon>Botryosphaeriales</taxon>
        <taxon>Botryosphaeriaceae</taxon>
        <taxon>Diplodia</taxon>
    </lineage>
</organism>
<feature type="region of interest" description="Disordered" evidence="2">
    <location>
        <begin position="1"/>
        <end position="27"/>
    </location>
</feature>
<dbReference type="RefSeq" id="XP_020129323.1">
    <property type="nucleotide sequence ID" value="XM_020274658.1"/>
</dbReference>
<dbReference type="GO" id="GO:0005737">
    <property type="term" value="C:cytoplasm"/>
    <property type="evidence" value="ECO:0007669"/>
    <property type="project" value="TreeGrafter"/>
</dbReference>
<proteinExistence type="inferred from homology"/>
<dbReference type="InterPro" id="IPR003140">
    <property type="entry name" value="PLipase/COase/thioEstase"/>
</dbReference>
<evidence type="ECO:0000256" key="2">
    <source>
        <dbReference type="SAM" id="MobiDB-lite"/>
    </source>
</evidence>
<dbReference type="AlphaFoldDB" id="A0A1J9RXJ2"/>
<dbReference type="EMBL" id="MNUE01000034">
    <property type="protein sequence ID" value="OJD33063.1"/>
    <property type="molecule type" value="Genomic_DNA"/>
</dbReference>
<dbReference type="SUPFAM" id="SSF53474">
    <property type="entry name" value="alpha/beta-Hydrolases"/>
    <property type="match status" value="1"/>
</dbReference>
<evidence type="ECO:0000313" key="4">
    <source>
        <dbReference type="EMBL" id="OJD33063.1"/>
    </source>
</evidence>
<keyword evidence="5" id="KW-1185">Reference proteome</keyword>
<sequence length="254" mass="26864">MPPATKRLPTAQDFPSTITVTVTPPPPSHPPTNVLVLLHGLGDTHAPFARLGAQMALPETCCVAVRAPAPLPFDLGGFHWGDDVLFDERTGDMDPDAGFEKSATRLLLDDVVRGVLGQKCGYAPRDVVLFGFAQGGMAALQVAAQLGKTPGAEQEELGGVVSVGGAMPAAASLGEGGRKFKTPVLLCKAARGSGVSDGAVRRLKDSFEFAEVKEWRRVGDAMPSNRDEMMPIMQFFARRLKSTRGVPEGAVEIS</sequence>
<dbReference type="GO" id="GO:0008474">
    <property type="term" value="F:palmitoyl-(protein) hydrolase activity"/>
    <property type="evidence" value="ECO:0007669"/>
    <property type="project" value="TreeGrafter"/>
</dbReference>
<dbReference type="PANTHER" id="PTHR10655">
    <property type="entry name" value="LYSOPHOSPHOLIPASE-RELATED"/>
    <property type="match status" value="1"/>
</dbReference>
<dbReference type="Gene3D" id="3.40.50.1820">
    <property type="entry name" value="alpha/beta hydrolase"/>
    <property type="match status" value="1"/>
</dbReference>
<gene>
    <name evidence="4" type="ORF">BKCO1_3400040</name>
</gene>
<dbReference type="GO" id="GO:0052689">
    <property type="term" value="F:carboxylic ester hydrolase activity"/>
    <property type="evidence" value="ECO:0007669"/>
    <property type="project" value="TreeGrafter"/>
</dbReference>
<dbReference type="InterPro" id="IPR050565">
    <property type="entry name" value="LYPA1-2/EST-like"/>
</dbReference>
<evidence type="ECO:0000259" key="3">
    <source>
        <dbReference type="Pfam" id="PF02230"/>
    </source>
</evidence>
<name>A0A1J9RXJ2_9PEZI</name>
<feature type="domain" description="Phospholipase/carboxylesterase/thioesterase" evidence="3">
    <location>
        <begin position="27"/>
        <end position="189"/>
    </location>
</feature>
<protein>
    <submittedName>
        <fullName evidence="4">Phospholipase carboxylesterase superfamily protein</fullName>
    </submittedName>
</protein>
<accession>A0A1J9RXJ2</accession>
<comment type="similarity">
    <text evidence="1">Belongs to the AB hydrolase superfamily. AB hydrolase 2 family.</text>
</comment>
<dbReference type="GeneID" id="31014919"/>
<evidence type="ECO:0000313" key="5">
    <source>
        <dbReference type="Proteomes" id="UP000183809"/>
    </source>
</evidence>
<dbReference type="OrthoDB" id="437457at2759"/>
<dbReference type="InterPro" id="IPR029058">
    <property type="entry name" value="AB_hydrolase_fold"/>
</dbReference>
<dbReference type="Proteomes" id="UP000183809">
    <property type="component" value="Unassembled WGS sequence"/>
</dbReference>
<evidence type="ECO:0000256" key="1">
    <source>
        <dbReference type="ARBA" id="ARBA00006499"/>
    </source>
</evidence>
<dbReference type="PANTHER" id="PTHR10655:SF67">
    <property type="entry name" value="PHOSPHOLIPASE_CARBOXYLESTERASE SUPERFAMILY (AFU_ORTHOLOGUE AFUA_5G09340)"/>
    <property type="match status" value="1"/>
</dbReference>
<dbReference type="Pfam" id="PF02230">
    <property type="entry name" value="Abhydrolase_2"/>
    <property type="match status" value="1"/>
</dbReference>
<dbReference type="STRING" id="236234.A0A1J9RXJ2"/>
<reference evidence="4 5" key="1">
    <citation type="submission" date="2016-10" db="EMBL/GenBank/DDBJ databases">
        <title>Proteomics and genomics reveal pathogen-plant mechanisms compatible with a hemibiotrophic lifestyle of Diplodia corticola.</title>
        <authorList>
            <person name="Fernandes I."/>
            <person name="De Jonge R."/>
            <person name="Van De Peer Y."/>
            <person name="Devreese B."/>
            <person name="Alves A."/>
            <person name="Esteves A.C."/>
        </authorList>
    </citation>
    <scope>NUCLEOTIDE SEQUENCE [LARGE SCALE GENOMIC DNA]</scope>
    <source>
        <strain evidence="4 5">CBS 112549</strain>
    </source>
</reference>